<name>A0AAD5RK24_9PEZI</name>
<feature type="signal peptide" evidence="1">
    <location>
        <begin position="1"/>
        <end position="28"/>
    </location>
</feature>
<dbReference type="Proteomes" id="UP001201980">
    <property type="component" value="Unassembled WGS sequence"/>
</dbReference>
<keyword evidence="1" id="KW-0732">Signal</keyword>
<dbReference type="InterPro" id="IPR011047">
    <property type="entry name" value="Quinoprotein_ADH-like_sf"/>
</dbReference>
<proteinExistence type="predicted"/>
<comment type="caution">
    <text evidence="2">The sequence shown here is derived from an EMBL/GenBank/DDBJ whole genome shotgun (WGS) entry which is preliminary data.</text>
</comment>
<keyword evidence="3" id="KW-1185">Reference proteome</keyword>
<evidence type="ECO:0000256" key="1">
    <source>
        <dbReference type="SAM" id="SignalP"/>
    </source>
</evidence>
<dbReference type="SUPFAM" id="SSF50998">
    <property type="entry name" value="Quinoprotein alcohol dehydrogenase-like"/>
    <property type="match status" value="1"/>
</dbReference>
<accession>A0AAD5RK24</accession>
<dbReference type="Pfam" id="PF14269">
    <property type="entry name" value="Arylsulfotran_2"/>
    <property type="match status" value="1"/>
</dbReference>
<dbReference type="PANTHER" id="PTHR35340:SF5">
    <property type="entry name" value="ASST-DOMAIN-CONTAINING PROTEIN"/>
    <property type="match status" value="1"/>
</dbReference>
<dbReference type="EMBL" id="JAKWBI020000331">
    <property type="protein sequence ID" value="KAJ2896453.1"/>
    <property type="molecule type" value="Genomic_DNA"/>
</dbReference>
<dbReference type="InterPro" id="IPR053143">
    <property type="entry name" value="Arylsulfate_ST"/>
</dbReference>
<feature type="chain" id="PRO_5042154035" evidence="1">
    <location>
        <begin position="29"/>
        <end position="485"/>
    </location>
</feature>
<gene>
    <name evidence="2" type="ORF">MKZ38_005541</name>
</gene>
<protein>
    <submittedName>
        <fullName evidence="2">ASST-domain-containing protein</fullName>
    </submittedName>
</protein>
<organism evidence="2 3">
    <name type="scientific">Zalerion maritima</name>
    <dbReference type="NCBI Taxonomy" id="339359"/>
    <lineage>
        <taxon>Eukaryota</taxon>
        <taxon>Fungi</taxon>
        <taxon>Dikarya</taxon>
        <taxon>Ascomycota</taxon>
        <taxon>Pezizomycotina</taxon>
        <taxon>Sordariomycetes</taxon>
        <taxon>Lulworthiomycetidae</taxon>
        <taxon>Lulworthiales</taxon>
        <taxon>Lulworthiaceae</taxon>
        <taxon>Zalerion</taxon>
    </lineage>
</organism>
<dbReference type="InterPro" id="IPR039535">
    <property type="entry name" value="ASST-like"/>
</dbReference>
<dbReference type="AlphaFoldDB" id="A0AAD5RK24"/>
<dbReference type="PANTHER" id="PTHR35340">
    <property type="entry name" value="PQQ ENZYME REPEAT PROTEIN-RELATED"/>
    <property type="match status" value="1"/>
</dbReference>
<evidence type="ECO:0000313" key="2">
    <source>
        <dbReference type="EMBL" id="KAJ2896453.1"/>
    </source>
</evidence>
<sequence>MKPGKMHFSFLPSLFLPILPLLIGPAWSDLPLITNCTLYDTGVLGVAPNQTFLSSPGIVAPRLCVETFDKHAVDKTPFLFFNYIFEGVSTPMILRSDDLSLVYADFESGFPIVSGAQIQNVAGEDSLTFYQGVRERTYGNGVGMVLDKSYGIRYEVLPIDAETDRGVDEHEFWATEEGSVIVEVYETVEGVNLTSVGGPEVGKIVDSTFQEINPATGEKLFEWRARDHFDIGDGYFVWNEERDAELGFEGFHMNSVSKVDGNYLISSRHFSLIALLDGTTGEIIWVMGGKLNDFQDVSPEGTALNFAFQHQARIHAGDQLTLFDNHQLANARGCTVNCSRAMRLQLDEEAMTVDLVSEYFHPAGLGSIAMGSHEELESGNVLVSWGSNPTITEHKESGEAVMDIRLEPLTGSMRAFYGGNGPYRAFKMDWEGTPSWAPGIAVEGDHVYVSWNGATEVDRWAVMTSDDPDGPPFLPFVRGNKNAGS</sequence>
<reference evidence="2" key="1">
    <citation type="submission" date="2022-07" db="EMBL/GenBank/DDBJ databases">
        <title>Draft genome sequence of Zalerion maritima ATCC 34329, a (micro)plastics degrading marine fungus.</title>
        <authorList>
            <person name="Paco A."/>
            <person name="Goncalves M.F.M."/>
            <person name="Rocha-Santos T.A.P."/>
            <person name="Alves A."/>
        </authorList>
    </citation>
    <scope>NUCLEOTIDE SEQUENCE</scope>
    <source>
        <strain evidence="2">ATCC 34329</strain>
    </source>
</reference>
<evidence type="ECO:0000313" key="3">
    <source>
        <dbReference type="Proteomes" id="UP001201980"/>
    </source>
</evidence>